<evidence type="ECO:0000256" key="10">
    <source>
        <dbReference type="HAMAP-Rule" id="MF_01808"/>
    </source>
</evidence>
<dbReference type="PANTHER" id="PTHR30349:SF81">
    <property type="entry name" value="TYROSINE RECOMBINASE XERC"/>
    <property type="match status" value="1"/>
</dbReference>
<keyword evidence="5 10" id="KW-0159">Chromosome partition</keyword>
<dbReference type="InterPro" id="IPR002104">
    <property type="entry name" value="Integrase_catalytic"/>
</dbReference>
<comment type="similarity">
    <text evidence="2">Belongs to the 'phage' integrase family. XerD subfamily.</text>
</comment>
<dbReference type="Pfam" id="PF02899">
    <property type="entry name" value="Phage_int_SAM_1"/>
    <property type="match status" value="1"/>
</dbReference>
<dbReference type="InterPro" id="IPR023009">
    <property type="entry name" value="Tyrosine_recombinase_XerC/XerD"/>
</dbReference>
<dbReference type="PANTHER" id="PTHR30349">
    <property type="entry name" value="PHAGE INTEGRASE-RELATED"/>
    <property type="match status" value="1"/>
</dbReference>
<evidence type="ECO:0000256" key="4">
    <source>
        <dbReference type="ARBA" id="ARBA00022618"/>
    </source>
</evidence>
<dbReference type="InterPro" id="IPR010998">
    <property type="entry name" value="Integrase_recombinase_N"/>
</dbReference>
<comment type="similarity">
    <text evidence="10">Belongs to the 'phage' integrase family. XerC subfamily.</text>
</comment>
<dbReference type="Gene3D" id="1.10.443.10">
    <property type="entry name" value="Intergrase catalytic core"/>
    <property type="match status" value="1"/>
</dbReference>
<dbReference type="NCBIfam" id="TIGR02225">
    <property type="entry name" value="recomb_XerD"/>
    <property type="match status" value="1"/>
</dbReference>
<keyword evidence="3 10" id="KW-0963">Cytoplasm</keyword>
<protein>
    <recommendedName>
        <fullName evidence="10">Tyrosine recombinase XerC</fullName>
    </recommendedName>
</protein>
<evidence type="ECO:0000313" key="14">
    <source>
        <dbReference type="Proteomes" id="UP000673394"/>
    </source>
</evidence>
<feature type="active site" evidence="10">
    <location>
        <position position="146"/>
    </location>
</feature>
<keyword evidence="6 10" id="KW-0229">DNA integration</keyword>
<reference evidence="13 14" key="1">
    <citation type="submission" date="2021-04" db="EMBL/GenBank/DDBJ databases">
        <title>Paenibacillus sp. DLE-14 whole genome sequence.</title>
        <authorList>
            <person name="Ham Y.J."/>
        </authorList>
    </citation>
    <scope>NUCLEOTIDE SEQUENCE [LARGE SCALE GENOMIC DNA]</scope>
    <source>
        <strain evidence="13 14">DLE-14</strain>
    </source>
</reference>
<dbReference type="HAMAP" id="MF_01808">
    <property type="entry name" value="Recomb_XerC_XerD"/>
    <property type="match status" value="1"/>
</dbReference>
<dbReference type="RefSeq" id="WP_210659686.1">
    <property type="nucleotide sequence ID" value="NZ_JAGKSP010000006.1"/>
</dbReference>
<dbReference type="Proteomes" id="UP000673394">
    <property type="component" value="Unassembled WGS sequence"/>
</dbReference>
<dbReference type="SUPFAM" id="SSF47823">
    <property type="entry name" value="lambda integrase-like, N-terminal domain"/>
    <property type="match status" value="1"/>
</dbReference>
<organism evidence="13 14">
    <name type="scientific">Paenibacillus lignilyticus</name>
    <dbReference type="NCBI Taxonomy" id="1172615"/>
    <lineage>
        <taxon>Bacteria</taxon>
        <taxon>Bacillati</taxon>
        <taxon>Bacillota</taxon>
        <taxon>Bacilli</taxon>
        <taxon>Bacillales</taxon>
        <taxon>Paenibacillaceae</taxon>
        <taxon>Paenibacillus</taxon>
    </lineage>
</organism>
<dbReference type="InterPro" id="IPR004107">
    <property type="entry name" value="Integrase_SAM-like_N"/>
</dbReference>
<dbReference type="NCBIfam" id="NF001399">
    <property type="entry name" value="PRK00283.1"/>
    <property type="match status" value="1"/>
</dbReference>
<dbReference type="Pfam" id="PF00589">
    <property type="entry name" value="Phage_integrase"/>
    <property type="match status" value="1"/>
</dbReference>
<dbReference type="PROSITE" id="PS51898">
    <property type="entry name" value="TYR_RECOMBINASE"/>
    <property type="match status" value="1"/>
</dbReference>
<proteinExistence type="inferred from homology"/>
<dbReference type="InterPro" id="IPR011932">
    <property type="entry name" value="Recomb_XerD"/>
</dbReference>
<feature type="active site" evidence="10">
    <location>
        <position position="266"/>
    </location>
</feature>
<evidence type="ECO:0000256" key="3">
    <source>
        <dbReference type="ARBA" id="ARBA00022490"/>
    </source>
</evidence>
<dbReference type="InterPro" id="IPR044068">
    <property type="entry name" value="CB"/>
</dbReference>
<evidence type="ECO:0000259" key="12">
    <source>
        <dbReference type="PROSITE" id="PS51900"/>
    </source>
</evidence>
<feature type="active site" description="O-(3'-phospho-DNA)-tyrosine intermediate" evidence="10">
    <location>
        <position position="275"/>
    </location>
</feature>
<dbReference type="EMBL" id="JAGKSP010000006">
    <property type="protein sequence ID" value="MBP3964400.1"/>
    <property type="molecule type" value="Genomic_DNA"/>
</dbReference>
<keyword evidence="4 10" id="KW-0132">Cell division</keyword>
<dbReference type="InterPro" id="IPR050090">
    <property type="entry name" value="Tyrosine_recombinase_XerCD"/>
</dbReference>
<evidence type="ECO:0000256" key="1">
    <source>
        <dbReference type="ARBA" id="ARBA00004496"/>
    </source>
</evidence>
<evidence type="ECO:0000256" key="6">
    <source>
        <dbReference type="ARBA" id="ARBA00022908"/>
    </source>
</evidence>
<accession>A0ABS5CEU9</accession>
<keyword evidence="7 10" id="KW-0238">DNA-binding</keyword>
<feature type="domain" description="Tyr recombinase" evidence="11">
    <location>
        <begin position="106"/>
        <end position="288"/>
    </location>
</feature>
<feature type="domain" description="Core-binding (CB)" evidence="12">
    <location>
        <begin position="1"/>
        <end position="85"/>
    </location>
</feature>
<evidence type="ECO:0000256" key="2">
    <source>
        <dbReference type="ARBA" id="ARBA00010450"/>
    </source>
</evidence>
<name>A0ABS5CEU9_9BACL</name>
<comment type="function">
    <text evidence="10">Site-specific tyrosine recombinase, which acts by catalyzing the cutting and rejoining of the recombining DNA molecules. The XerC-XerD complex is essential to convert dimers of the bacterial chromosome into monomers to permit their segregation at cell division. It also contributes to the segregational stability of plasmids.</text>
</comment>
<sequence length="302" mass="34436">MRVHLRTFIQYLQEGRRLSANTLSSYERDLSLFLDYAESQGISSVEGIQKHHLSLYMLQLKQQGRAVATVSRHMVSIRAFFHYLIMQRHMQSDPSIHLEMPKQEKRLPKIVTISDVERLLAAPDPETNAGKRDLAMLEVLYATGIRVSELISLDDEHINLPMGFIRCIGSATKERIIPLGHVATEALTVYLEQVRVKLRKNDETALFLNQQGARMTRQGFWKILKKYAAEAGIEGEMTPHTLRHSFAAHLLENGADLRAVQEMLGHADISTTQVYVQVTKPRIKEVYNLAHPRARSKQTNSE</sequence>
<comment type="subunit">
    <text evidence="10">Forms a cyclic heterotetrameric complex composed of two molecules of XerC and two molecules of XerD.</text>
</comment>
<keyword evidence="8 10" id="KW-0233">DNA recombination</keyword>
<evidence type="ECO:0000256" key="9">
    <source>
        <dbReference type="ARBA" id="ARBA00023306"/>
    </source>
</evidence>
<evidence type="ECO:0000313" key="13">
    <source>
        <dbReference type="EMBL" id="MBP3964400.1"/>
    </source>
</evidence>
<evidence type="ECO:0000256" key="5">
    <source>
        <dbReference type="ARBA" id="ARBA00022829"/>
    </source>
</evidence>
<comment type="subcellular location">
    <subcellularLocation>
        <location evidence="1 10">Cytoplasm</location>
    </subcellularLocation>
</comment>
<gene>
    <name evidence="13" type="primary">xerD</name>
    <name evidence="10" type="synonym">xerC</name>
    <name evidence="13" type="ORF">I8J30_16920</name>
</gene>
<dbReference type="CDD" id="cd00798">
    <property type="entry name" value="INT_XerDC_C"/>
    <property type="match status" value="1"/>
</dbReference>
<evidence type="ECO:0000259" key="11">
    <source>
        <dbReference type="PROSITE" id="PS51898"/>
    </source>
</evidence>
<keyword evidence="14" id="KW-1185">Reference proteome</keyword>
<dbReference type="Gene3D" id="1.10.150.130">
    <property type="match status" value="1"/>
</dbReference>
<dbReference type="SUPFAM" id="SSF56349">
    <property type="entry name" value="DNA breaking-rejoining enzymes"/>
    <property type="match status" value="1"/>
</dbReference>
<keyword evidence="9 10" id="KW-0131">Cell cycle</keyword>
<comment type="caution">
    <text evidence="13">The sequence shown here is derived from an EMBL/GenBank/DDBJ whole genome shotgun (WGS) entry which is preliminary data.</text>
</comment>
<feature type="active site" evidence="10">
    <location>
        <position position="243"/>
    </location>
</feature>
<evidence type="ECO:0000256" key="8">
    <source>
        <dbReference type="ARBA" id="ARBA00023172"/>
    </source>
</evidence>
<evidence type="ECO:0000256" key="7">
    <source>
        <dbReference type="ARBA" id="ARBA00023125"/>
    </source>
</evidence>
<comment type="caution">
    <text evidence="10">Lacks conserved residue(s) required for the propagation of feature annotation.</text>
</comment>
<feature type="active site" evidence="10">
    <location>
        <position position="240"/>
    </location>
</feature>
<dbReference type="InterPro" id="IPR013762">
    <property type="entry name" value="Integrase-like_cat_sf"/>
</dbReference>
<dbReference type="InterPro" id="IPR011010">
    <property type="entry name" value="DNA_brk_join_enz"/>
</dbReference>
<dbReference type="PROSITE" id="PS51900">
    <property type="entry name" value="CB"/>
    <property type="match status" value="1"/>
</dbReference>